<organism evidence="2 3">
    <name type="scientific">Litoreibacter ascidiaceicola</name>
    <dbReference type="NCBI Taxonomy" id="1486859"/>
    <lineage>
        <taxon>Bacteria</taxon>
        <taxon>Pseudomonadati</taxon>
        <taxon>Pseudomonadota</taxon>
        <taxon>Alphaproteobacteria</taxon>
        <taxon>Rhodobacterales</taxon>
        <taxon>Roseobacteraceae</taxon>
        <taxon>Litoreibacter</taxon>
    </lineage>
</organism>
<evidence type="ECO:0000259" key="1">
    <source>
        <dbReference type="Pfam" id="PF18557"/>
    </source>
</evidence>
<accession>A0A1M5E9T4</accession>
<gene>
    <name evidence="2" type="ORF">SAMN05444273_11177</name>
</gene>
<dbReference type="InterPro" id="IPR041649">
    <property type="entry name" value="NepR"/>
</dbReference>
<dbReference type="OrthoDB" id="7875342at2"/>
<evidence type="ECO:0000313" key="2">
    <source>
        <dbReference type="EMBL" id="SHF75894.1"/>
    </source>
</evidence>
<dbReference type="STRING" id="1486859.SAMN05444273_11177"/>
<dbReference type="Proteomes" id="UP000184144">
    <property type="component" value="Unassembled WGS sequence"/>
</dbReference>
<dbReference type="AlphaFoldDB" id="A0A1M5E9T4"/>
<name>A0A1M5E9T4_9RHOB</name>
<keyword evidence="3" id="KW-1185">Reference proteome</keyword>
<dbReference type="EMBL" id="FQUV01000011">
    <property type="protein sequence ID" value="SHF75894.1"/>
    <property type="molecule type" value="Genomic_DNA"/>
</dbReference>
<reference evidence="3" key="1">
    <citation type="submission" date="2016-11" db="EMBL/GenBank/DDBJ databases">
        <authorList>
            <person name="Varghese N."/>
            <person name="Submissions S."/>
        </authorList>
    </citation>
    <scope>NUCLEOTIDE SEQUENCE [LARGE SCALE GENOMIC DNA]</scope>
    <source>
        <strain evidence="3">DSM 100566</strain>
    </source>
</reference>
<dbReference type="RefSeq" id="WP_073146131.1">
    <property type="nucleotide sequence ID" value="NZ_FQUV01000011.1"/>
</dbReference>
<evidence type="ECO:0000313" key="3">
    <source>
        <dbReference type="Proteomes" id="UP000184144"/>
    </source>
</evidence>
<feature type="domain" description="Anti-sigma factor NepR" evidence="1">
    <location>
        <begin position="12"/>
        <end position="45"/>
    </location>
</feature>
<protein>
    <recommendedName>
        <fullName evidence="1">Anti-sigma factor NepR domain-containing protein</fullName>
    </recommendedName>
</protein>
<proteinExistence type="predicted"/>
<sequence length="54" mass="6198">MASDEKKIRGEKQIDENLKRVYEEVVNEEIPDRFKDLLSQLKSQSDSGGSDVSR</sequence>
<dbReference type="Pfam" id="PF18557">
    <property type="entry name" value="NepR"/>
    <property type="match status" value="1"/>
</dbReference>